<proteinExistence type="predicted"/>
<dbReference type="Proteomes" id="UP000355283">
    <property type="component" value="Unassembled WGS sequence"/>
</dbReference>
<evidence type="ECO:0000313" key="3">
    <source>
        <dbReference type="Proteomes" id="UP000355283"/>
    </source>
</evidence>
<comment type="caution">
    <text evidence="2">The sequence shown here is derived from an EMBL/GenBank/DDBJ whole genome shotgun (WGS) entry which is preliminary data.</text>
</comment>
<feature type="region of interest" description="Disordered" evidence="1">
    <location>
        <begin position="702"/>
        <end position="747"/>
    </location>
</feature>
<feature type="region of interest" description="Disordered" evidence="1">
    <location>
        <begin position="793"/>
        <end position="842"/>
    </location>
</feature>
<dbReference type="OrthoDB" id="10477378at2759"/>
<protein>
    <submittedName>
        <fullName evidence="2">Uncharacterized protein</fullName>
    </submittedName>
</protein>
<evidence type="ECO:0000313" key="2">
    <source>
        <dbReference type="EMBL" id="TFJ82231.1"/>
    </source>
</evidence>
<sequence>MKAAKAPFTLGGQKGSKGSDLAALESALQQLLLRATDARPTATAPLPSASFLPRSMLQNLLSNGLDAAAPENLRLLSYRVLAEGRGIARQGGAAPEAIEMLKAVVLREFQTDMQEEGQDRGVEEGGGEDVFAQVDADTDNVRIWALRALLNNATDAHLLLFLRDTAFLTGLKAAVSPPSPTDPLRPAVLFYLGIQALPRLASALPSLPLTAVLPPFTSVEEERRVREEAQDGILDMLKLFLQAAELPHDVASAQAFQALDAFVETGVPRRLRRQVHALLGEEGEEELPSASATSMTLAFMRLLAILCRTLFAPPTPLPLPLSETQTLSARLRSVLMDLLEFKLPGGIPGREPRVRLLAVLAQYAGSIGSSEEATEQVVGDLLHLLQSELDGSAAPPVSLSPTPALLGGGLLTDYDDADPVARRRRRVVREGAGAVRLVVQALQQMALAVPGAGPQVLAVLERTRERLEEEEEDSGSVPAAVYRQALELARRRIQAGRRASPWASGRDLPPECFPPAEGVEDEPALDAHAALRRSMLGRRLGAHMPPTRAGGDSDRAQAANVFTALGATAPFALTGGSDPVHVVVEKVQVFVRQAPDKRRKQRRQFLRVAFRAFNYTNLRLEGLSLSLLIQDRDRLRLQSGGQAEYLLELLPASPSSPPSPPPSPRPFPLRDVSLALDVAIAGVAPEFQAWEEDRRWRQLLERATASRPPSRQASLGSPRSASGSTETSSIVGGRSHRLSKPHGPRPLTTAYLRSSTLSIPFYFFLRPPWEAHGARVSTFQALWAALGPGQVRREGGWGPTGADGRGRGKDAPAALGTVGRGGSQGRGEDVRERRESGPRGGR</sequence>
<feature type="compositionally biased region" description="Basic and acidic residues" evidence="1">
    <location>
        <begin position="826"/>
        <end position="842"/>
    </location>
</feature>
<feature type="compositionally biased region" description="Polar residues" evidence="1">
    <location>
        <begin position="707"/>
        <end position="730"/>
    </location>
</feature>
<accession>A0A4D9CSN7</accession>
<organism evidence="2 3">
    <name type="scientific">Nannochloropsis salina CCMP1776</name>
    <dbReference type="NCBI Taxonomy" id="1027361"/>
    <lineage>
        <taxon>Eukaryota</taxon>
        <taxon>Sar</taxon>
        <taxon>Stramenopiles</taxon>
        <taxon>Ochrophyta</taxon>
        <taxon>Eustigmatophyceae</taxon>
        <taxon>Eustigmatales</taxon>
        <taxon>Monodopsidaceae</taxon>
        <taxon>Microchloropsis</taxon>
        <taxon>Microchloropsis salina</taxon>
    </lineage>
</organism>
<dbReference type="AlphaFoldDB" id="A0A4D9CSN7"/>
<dbReference type="EMBL" id="SDOX01000119">
    <property type="protein sequence ID" value="TFJ82231.1"/>
    <property type="molecule type" value="Genomic_DNA"/>
</dbReference>
<reference evidence="2 3" key="1">
    <citation type="submission" date="2019-01" db="EMBL/GenBank/DDBJ databases">
        <title>Nuclear Genome Assembly of the Microalgal Biofuel strain Nannochloropsis salina CCMP1776.</title>
        <authorList>
            <person name="Hovde B."/>
        </authorList>
    </citation>
    <scope>NUCLEOTIDE SEQUENCE [LARGE SCALE GENOMIC DNA]</scope>
    <source>
        <strain evidence="2 3">CCMP1776</strain>
    </source>
</reference>
<feature type="compositionally biased region" description="Basic residues" evidence="1">
    <location>
        <begin position="734"/>
        <end position="743"/>
    </location>
</feature>
<gene>
    <name evidence="2" type="ORF">NSK_006560</name>
</gene>
<keyword evidence="3" id="KW-1185">Reference proteome</keyword>
<evidence type="ECO:0000256" key="1">
    <source>
        <dbReference type="SAM" id="MobiDB-lite"/>
    </source>
</evidence>
<name>A0A4D9CSN7_9STRA</name>